<dbReference type="EMBL" id="PEDL01000018">
    <property type="protein sequence ID" value="PHV69807.1"/>
    <property type="molecule type" value="Genomic_DNA"/>
</dbReference>
<accession>A0AC61D9U5</accession>
<proteinExistence type="predicted"/>
<name>A0AC61D9U5_9FIRM</name>
<gene>
    <name evidence="1" type="ORF">CS063_13915</name>
</gene>
<evidence type="ECO:0000313" key="2">
    <source>
        <dbReference type="Proteomes" id="UP000224460"/>
    </source>
</evidence>
<dbReference type="Proteomes" id="UP000224460">
    <property type="component" value="Unassembled WGS sequence"/>
</dbReference>
<protein>
    <submittedName>
        <fullName evidence="1">DUF1540 domain-containing protein</fullName>
    </submittedName>
</protein>
<evidence type="ECO:0000313" key="1">
    <source>
        <dbReference type="EMBL" id="PHV69807.1"/>
    </source>
</evidence>
<comment type="caution">
    <text evidence="1">The sequence shown here is derived from an EMBL/GenBank/DDBJ whole genome shotgun (WGS) entry which is preliminary data.</text>
</comment>
<organism evidence="1 2">
    <name type="scientific">Sporanaerobium hydrogeniformans</name>
    <dbReference type="NCBI Taxonomy" id="3072179"/>
    <lineage>
        <taxon>Bacteria</taxon>
        <taxon>Bacillati</taxon>
        <taxon>Bacillota</taxon>
        <taxon>Clostridia</taxon>
        <taxon>Lachnospirales</taxon>
        <taxon>Lachnospiraceae</taxon>
        <taxon>Sporanaerobium</taxon>
    </lineage>
</organism>
<reference evidence="1" key="1">
    <citation type="submission" date="2017-10" db="EMBL/GenBank/DDBJ databases">
        <title>Genome sequence of cellulolytic Lachnospiraceae bacterium XHS1971 isolated from hotspring sediment.</title>
        <authorList>
            <person name="Vasudevan G."/>
            <person name="Joshi A.J."/>
            <person name="Hivarkar S."/>
            <person name="Lanjekar V.B."/>
            <person name="Dhakephalkar P.K."/>
            <person name="Dagar S."/>
        </authorList>
    </citation>
    <scope>NUCLEOTIDE SEQUENCE</scope>
    <source>
        <strain evidence="1">XHS1971</strain>
    </source>
</reference>
<keyword evidence="2" id="KW-1185">Reference proteome</keyword>
<sequence>MKMNMSIECLVTECKYNNGTEKYCTLNRIKIIKHGEGLATSNEITDCASFECKN</sequence>